<evidence type="ECO:0000256" key="4">
    <source>
        <dbReference type="ARBA" id="ARBA00022840"/>
    </source>
</evidence>
<dbReference type="InterPro" id="IPR004968">
    <property type="entry name" value="DNA_primase/NTPase_C"/>
</dbReference>
<dbReference type="InterPro" id="IPR014015">
    <property type="entry name" value="Helicase_SF3_DNA-vir"/>
</dbReference>
<dbReference type="InterPro" id="IPR014818">
    <property type="entry name" value="Phage/plasmid_primase_P4_C"/>
</dbReference>
<keyword evidence="2" id="KW-0378">Hydrolase</keyword>
<dbReference type="InterPro" id="IPR027417">
    <property type="entry name" value="P-loop_NTPase"/>
</dbReference>
<dbReference type="InterPro" id="IPR006500">
    <property type="entry name" value="Helicase_put_C_phage/plasmid"/>
</dbReference>
<dbReference type="RefSeq" id="WP_211323767.1">
    <property type="nucleotide sequence ID" value="NZ_QLMA01000002.1"/>
</dbReference>
<dbReference type="NCBIfam" id="TIGR01613">
    <property type="entry name" value="primase_Cterm"/>
    <property type="match status" value="1"/>
</dbReference>
<protein>
    <submittedName>
        <fullName evidence="6">Putative DNA primase/helicase</fullName>
    </submittedName>
</protein>
<dbReference type="Pfam" id="PF03288">
    <property type="entry name" value="Pox_D5"/>
    <property type="match status" value="1"/>
</dbReference>
<evidence type="ECO:0000256" key="2">
    <source>
        <dbReference type="ARBA" id="ARBA00022801"/>
    </source>
</evidence>
<dbReference type="GO" id="GO:0016787">
    <property type="term" value="F:hydrolase activity"/>
    <property type="evidence" value="ECO:0007669"/>
    <property type="project" value="UniProtKB-KW"/>
</dbReference>
<dbReference type="Pfam" id="PF19263">
    <property type="entry name" value="DUF5906"/>
    <property type="match status" value="1"/>
</dbReference>
<dbReference type="InterPro" id="IPR051620">
    <property type="entry name" value="ORF904-like_C"/>
</dbReference>
<gene>
    <name evidence="6" type="ORF">CLV59_102570</name>
</gene>
<evidence type="ECO:0000256" key="1">
    <source>
        <dbReference type="ARBA" id="ARBA00022741"/>
    </source>
</evidence>
<keyword evidence="4" id="KW-0067">ATP-binding</keyword>
<proteinExistence type="predicted"/>
<dbReference type="Pfam" id="PF08706">
    <property type="entry name" value="D5_N"/>
    <property type="match status" value="1"/>
</dbReference>
<dbReference type="PROSITE" id="PS51206">
    <property type="entry name" value="SF3_HELICASE_1"/>
    <property type="match status" value="1"/>
</dbReference>
<keyword evidence="7" id="KW-1185">Reference proteome</keyword>
<evidence type="ECO:0000313" key="7">
    <source>
        <dbReference type="Proteomes" id="UP000249819"/>
    </source>
</evidence>
<dbReference type="InterPro" id="IPR045455">
    <property type="entry name" value="NrS-1_pol-like_helicase"/>
</dbReference>
<feature type="domain" description="SF3 helicase" evidence="5">
    <location>
        <begin position="260"/>
        <end position="416"/>
    </location>
</feature>
<dbReference type="AlphaFoldDB" id="A0A327W8A4"/>
<dbReference type="GO" id="GO:0005524">
    <property type="term" value="F:ATP binding"/>
    <property type="evidence" value="ECO:0007669"/>
    <property type="project" value="UniProtKB-KW"/>
</dbReference>
<reference evidence="6 7" key="1">
    <citation type="submission" date="2018-06" db="EMBL/GenBank/DDBJ databases">
        <title>Genomic Encyclopedia of Archaeal and Bacterial Type Strains, Phase II (KMG-II): from individual species to whole genera.</title>
        <authorList>
            <person name="Goeker M."/>
        </authorList>
    </citation>
    <scope>NUCLEOTIDE SEQUENCE [LARGE SCALE GENOMIC DNA]</scope>
    <source>
        <strain evidence="6 7">DSM 29821</strain>
    </source>
</reference>
<evidence type="ECO:0000256" key="3">
    <source>
        <dbReference type="ARBA" id="ARBA00022806"/>
    </source>
</evidence>
<keyword evidence="1" id="KW-0547">Nucleotide-binding</keyword>
<dbReference type="SUPFAM" id="SSF52540">
    <property type="entry name" value="P-loop containing nucleoside triphosphate hydrolases"/>
    <property type="match status" value="1"/>
</dbReference>
<dbReference type="PANTHER" id="PTHR35372">
    <property type="entry name" value="ATP BINDING PROTEIN-RELATED"/>
    <property type="match status" value="1"/>
</dbReference>
<organism evidence="6 7">
    <name type="scientific">Chitinophaga dinghuensis</name>
    <dbReference type="NCBI Taxonomy" id="1539050"/>
    <lineage>
        <taxon>Bacteria</taxon>
        <taxon>Pseudomonadati</taxon>
        <taxon>Bacteroidota</taxon>
        <taxon>Chitinophagia</taxon>
        <taxon>Chitinophagales</taxon>
        <taxon>Chitinophagaceae</taxon>
        <taxon>Chitinophaga</taxon>
    </lineage>
</organism>
<comment type="caution">
    <text evidence="6">The sequence shown here is derived from an EMBL/GenBank/DDBJ whole genome shotgun (WGS) entry which is preliminary data.</text>
</comment>
<evidence type="ECO:0000313" key="6">
    <source>
        <dbReference type="EMBL" id="RAJ85864.1"/>
    </source>
</evidence>
<evidence type="ECO:0000259" key="5">
    <source>
        <dbReference type="PROSITE" id="PS51206"/>
    </source>
</evidence>
<dbReference type="Proteomes" id="UP000249819">
    <property type="component" value="Unassembled WGS sequence"/>
</dbReference>
<dbReference type="PANTHER" id="PTHR35372:SF2">
    <property type="entry name" value="SF3 HELICASE DOMAIN-CONTAINING PROTEIN"/>
    <property type="match status" value="1"/>
</dbReference>
<dbReference type="EMBL" id="QLMA01000002">
    <property type="protein sequence ID" value="RAJ85864.1"/>
    <property type="molecule type" value="Genomic_DNA"/>
</dbReference>
<sequence>MMEKENATTINPDFVAQNLPSFAKVETGDITLEAIQNHSNLLRQSFSVMTHQDILGKLLKKVEKLDFQLLAFPEIASLRQQLTLLQESPDNAEKSDRAGVINQEIKRKRLKQRHLLVICIEEILRLAAANNWGLCKNNDFIYVYNGAYWSLLDAEELKAFLGEAAEKMGVEKYNGRHYQFREHLYKQFLALAYLPTPKRSTETVLVNLHNGTYKIGEKCTRLDSFSRDDFITYQLPFDYNQDAQAPLFTQYLNTVLPDKQRQQVLAEYLGYLFIHPGILKLEKALLLYGTGANGKSVFFEIVNALLGPENVCSYSLQSLTDNTGYYRAKLANKLVNYASEINGSLEASIFKQLASGEPVEARQPYGQAFNMTQYAKLIFNCNELPREVEHTQAFFRRFLIIPFDVTIPEDQQDKELSNKIIKNELSGVFNWVQEGLNRLLTQRRFSDCEAARIKVEEYRKQSDSVIMFLEDEGYKTSLTQYLPHKQVFSEYRIYAVDNGYRPCSAKTFTERLRQQGFSMERKNTGMVIYTEK</sequence>
<name>A0A327W8A4_9BACT</name>
<dbReference type="Gene3D" id="3.40.50.300">
    <property type="entry name" value="P-loop containing nucleotide triphosphate hydrolases"/>
    <property type="match status" value="1"/>
</dbReference>
<accession>A0A327W8A4</accession>
<dbReference type="GO" id="GO:0004386">
    <property type="term" value="F:helicase activity"/>
    <property type="evidence" value="ECO:0007669"/>
    <property type="project" value="UniProtKB-KW"/>
</dbReference>
<keyword evidence="3 6" id="KW-0347">Helicase</keyword>